<feature type="signal peptide" evidence="1">
    <location>
        <begin position="1"/>
        <end position="18"/>
    </location>
</feature>
<evidence type="ECO:0008006" key="4">
    <source>
        <dbReference type="Google" id="ProtNLM"/>
    </source>
</evidence>
<accession>A0ABU4VMH7</accession>
<sequence length="158" mass="16930">MFALRPRLALLLSAGAIALVTTGCAPTQGASDDDKEFTGVQGQVANTIDKLDDAYEDEQQDTDNGAKTVCQELLSKRLVAQLEARGGCEKVTRDALEDADPISMSTQAVQVRGDQAIATVRLKLTNDDYRTDTLTLVREGRGTWKLDATKRGAVTGGD</sequence>
<gene>
    <name evidence="2" type="ORF">SK069_13255</name>
</gene>
<dbReference type="RefSeq" id="WP_319954721.1">
    <property type="nucleotide sequence ID" value="NZ_JAXAVX010000006.1"/>
</dbReference>
<protein>
    <recommendedName>
        <fullName evidence="4">DUF4878 domain-containing protein</fullName>
    </recommendedName>
</protein>
<dbReference type="EMBL" id="JAXAVX010000006">
    <property type="protein sequence ID" value="MDX8152567.1"/>
    <property type="molecule type" value="Genomic_DNA"/>
</dbReference>
<feature type="chain" id="PRO_5047219815" description="DUF4878 domain-containing protein" evidence="1">
    <location>
        <begin position="19"/>
        <end position="158"/>
    </location>
</feature>
<keyword evidence="1" id="KW-0732">Signal</keyword>
<evidence type="ECO:0000256" key="1">
    <source>
        <dbReference type="SAM" id="SignalP"/>
    </source>
</evidence>
<reference evidence="2 3" key="1">
    <citation type="submission" date="2023-11" db="EMBL/GenBank/DDBJ databases">
        <authorList>
            <person name="Xu M."/>
            <person name="Jiang T."/>
        </authorList>
    </citation>
    <scope>NUCLEOTIDE SEQUENCE [LARGE SCALE GENOMIC DNA]</scope>
    <source>
        <strain evidence="2 3">SD</strain>
    </source>
</reference>
<dbReference type="Proteomes" id="UP001277761">
    <property type="component" value="Unassembled WGS sequence"/>
</dbReference>
<comment type="caution">
    <text evidence="2">The sequence shown here is derived from an EMBL/GenBank/DDBJ whole genome shotgun (WGS) entry which is preliminary data.</text>
</comment>
<proteinExistence type="predicted"/>
<evidence type="ECO:0000313" key="3">
    <source>
        <dbReference type="Proteomes" id="UP001277761"/>
    </source>
</evidence>
<organism evidence="2 3">
    <name type="scientific">Patulibacter brassicae</name>
    <dbReference type="NCBI Taxonomy" id="1705717"/>
    <lineage>
        <taxon>Bacteria</taxon>
        <taxon>Bacillati</taxon>
        <taxon>Actinomycetota</taxon>
        <taxon>Thermoleophilia</taxon>
        <taxon>Solirubrobacterales</taxon>
        <taxon>Patulibacteraceae</taxon>
        <taxon>Patulibacter</taxon>
    </lineage>
</organism>
<dbReference type="PROSITE" id="PS51257">
    <property type="entry name" value="PROKAR_LIPOPROTEIN"/>
    <property type="match status" value="1"/>
</dbReference>
<evidence type="ECO:0000313" key="2">
    <source>
        <dbReference type="EMBL" id="MDX8152567.1"/>
    </source>
</evidence>
<keyword evidence="3" id="KW-1185">Reference proteome</keyword>
<name>A0ABU4VMH7_9ACTN</name>